<dbReference type="GO" id="GO:0006020">
    <property type="term" value="P:inositol metabolic process"/>
    <property type="evidence" value="ECO:0007669"/>
    <property type="project" value="TreeGrafter"/>
</dbReference>
<comment type="cofactor">
    <cofactor evidence="6">
        <name>Mg(2+)</name>
        <dbReference type="ChEBI" id="CHEBI:18420"/>
    </cofactor>
</comment>
<reference evidence="7" key="2">
    <citation type="submission" date="2020-09" db="EMBL/GenBank/DDBJ databases">
        <authorList>
            <person name="Sun Q."/>
            <person name="Zhou Y."/>
        </authorList>
    </citation>
    <scope>NUCLEOTIDE SEQUENCE</scope>
    <source>
        <strain evidence="7">CGMCC 1.14988</strain>
    </source>
</reference>
<organism evidence="7 8">
    <name type="scientific">Egicoccus halophilus</name>
    <dbReference type="NCBI Taxonomy" id="1670830"/>
    <lineage>
        <taxon>Bacteria</taxon>
        <taxon>Bacillati</taxon>
        <taxon>Actinomycetota</taxon>
        <taxon>Nitriliruptoria</taxon>
        <taxon>Egicoccales</taxon>
        <taxon>Egicoccaceae</taxon>
        <taxon>Egicoccus</taxon>
    </lineage>
</organism>
<dbReference type="EC" id="3.1.3.25" evidence="2"/>
<reference evidence="7" key="1">
    <citation type="journal article" date="2014" name="Int. J. Syst. Evol. Microbiol.">
        <title>Complete genome sequence of Corynebacterium casei LMG S-19264T (=DSM 44701T), isolated from a smear-ripened cheese.</title>
        <authorList>
            <consortium name="US DOE Joint Genome Institute (JGI-PGF)"/>
            <person name="Walter F."/>
            <person name="Albersmeier A."/>
            <person name="Kalinowski J."/>
            <person name="Ruckert C."/>
        </authorList>
    </citation>
    <scope>NUCLEOTIDE SEQUENCE</scope>
    <source>
        <strain evidence="7">CGMCC 1.14988</strain>
    </source>
</reference>
<keyword evidence="3 6" id="KW-0479">Metal-binding</keyword>
<evidence type="ECO:0000256" key="1">
    <source>
        <dbReference type="ARBA" id="ARBA00001033"/>
    </source>
</evidence>
<evidence type="ECO:0000256" key="2">
    <source>
        <dbReference type="ARBA" id="ARBA00013106"/>
    </source>
</evidence>
<comment type="caution">
    <text evidence="7">The sequence shown here is derived from an EMBL/GenBank/DDBJ whole genome shotgun (WGS) entry which is preliminary data.</text>
</comment>
<gene>
    <name evidence="7" type="ORF">GCM10011354_26500</name>
</gene>
<dbReference type="PROSITE" id="PS00629">
    <property type="entry name" value="IMP_1"/>
    <property type="match status" value="1"/>
</dbReference>
<dbReference type="Gene3D" id="3.30.540.10">
    <property type="entry name" value="Fructose-1,6-Bisphosphatase, subunit A, domain 1"/>
    <property type="match status" value="1"/>
</dbReference>
<dbReference type="RefSeq" id="WP_130648932.1">
    <property type="nucleotide sequence ID" value="NZ_BMHA01000010.1"/>
</dbReference>
<evidence type="ECO:0000256" key="4">
    <source>
        <dbReference type="ARBA" id="ARBA00022801"/>
    </source>
</evidence>
<evidence type="ECO:0000256" key="3">
    <source>
        <dbReference type="ARBA" id="ARBA00022723"/>
    </source>
</evidence>
<dbReference type="InterPro" id="IPR000760">
    <property type="entry name" value="Inositol_monophosphatase-like"/>
</dbReference>
<dbReference type="InterPro" id="IPR020583">
    <property type="entry name" value="Inositol_monoP_metal-BS"/>
</dbReference>
<dbReference type="InterPro" id="IPR020550">
    <property type="entry name" value="Inositol_monophosphatase_CS"/>
</dbReference>
<dbReference type="CDD" id="cd01637">
    <property type="entry name" value="IMPase_like"/>
    <property type="match status" value="1"/>
</dbReference>
<dbReference type="AlphaFoldDB" id="A0A8J3A9U7"/>
<accession>A0A8J3A9U7</accession>
<protein>
    <recommendedName>
        <fullName evidence="2">inositol-phosphate phosphatase</fullName>
        <ecNumber evidence="2">3.1.3.25</ecNumber>
    </recommendedName>
</protein>
<dbReference type="OrthoDB" id="9772456at2"/>
<evidence type="ECO:0000256" key="6">
    <source>
        <dbReference type="PIRSR" id="PIRSR600760-2"/>
    </source>
</evidence>
<keyword evidence="5 6" id="KW-0460">Magnesium</keyword>
<feature type="binding site" evidence="6">
    <location>
        <position position="94"/>
    </location>
    <ligand>
        <name>Mg(2+)</name>
        <dbReference type="ChEBI" id="CHEBI:18420"/>
        <label>1</label>
        <note>catalytic</note>
    </ligand>
</feature>
<dbReference type="GO" id="GO:0008934">
    <property type="term" value="F:inositol monophosphate 1-phosphatase activity"/>
    <property type="evidence" value="ECO:0007669"/>
    <property type="project" value="TreeGrafter"/>
</dbReference>
<dbReference type="GO" id="GO:0046854">
    <property type="term" value="P:phosphatidylinositol phosphate biosynthetic process"/>
    <property type="evidence" value="ECO:0007669"/>
    <property type="project" value="InterPro"/>
</dbReference>
<dbReference type="GO" id="GO:0046872">
    <property type="term" value="F:metal ion binding"/>
    <property type="evidence" value="ECO:0007669"/>
    <property type="project" value="UniProtKB-KW"/>
</dbReference>
<dbReference type="PANTHER" id="PTHR20854:SF4">
    <property type="entry name" value="INOSITOL-1-MONOPHOSPHATASE-RELATED"/>
    <property type="match status" value="1"/>
</dbReference>
<feature type="binding site" evidence="6">
    <location>
        <position position="93"/>
    </location>
    <ligand>
        <name>Mg(2+)</name>
        <dbReference type="ChEBI" id="CHEBI:18420"/>
        <label>2</label>
    </ligand>
</feature>
<proteinExistence type="predicted"/>
<evidence type="ECO:0000256" key="5">
    <source>
        <dbReference type="ARBA" id="ARBA00022842"/>
    </source>
</evidence>
<dbReference type="PRINTS" id="PR00377">
    <property type="entry name" value="IMPHPHTASES"/>
</dbReference>
<feature type="binding site" evidence="6">
    <location>
        <position position="91"/>
    </location>
    <ligand>
        <name>Mg(2+)</name>
        <dbReference type="ChEBI" id="CHEBI:18420"/>
        <label>1</label>
        <note>catalytic</note>
    </ligand>
</feature>
<dbReference type="Pfam" id="PF00459">
    <property type="entry name" value="Inositol_P"/>
    <property type="match status" value="1"/>
</dbReference>
<dbReference type="PANTHER" id="PTHR20854">
    <property type="entry name" value="INOSITOL MONOPHOSPHATASE"/>
    <property type="match status" value="1"/>
</dbReference>
<evidence type="ECO:0000313" key="7">
    <source>
        <dbReference type="EMBL" id="GGI07922.1"/>
    </source>
</evidence>
<dbReference type="Proteomes" id="UP000650511">
    <property type="component" value="Unassembled WGS sequence"/>
</dbReference>
<dbReference type="EMBL" id="BMHA01000010">
    <property type="protein sequence ID" value="GGI07922.1"/>
    <property type="molecule type" value="Genomic_DNA"/>
</dbReference>
<dbReference type="SUPFAM" id="SSF56655">
    <property type="entry name" value="Carbohydrate phosphatase"/>
    <property type="match status" value="1"/>
</dbReference>
<keyword evidence="4" id="KW-0378">Hydrolase</keyword>
<sequence length="272" mass="28815">MPTLSEEVRREVARARALLHPALDGLADELRRASGRVTPTAKDDGTPVTALDHEVDDRLRTVLERELPDHGVLSEEHDTVVPDTEWCWVVDPIDGTSNFTAGLPWWCVSVALTHGGEVVYATIDAPALGRRYEAVRGEGATRDGETVRVRGPVAWDDASQGHVPVMLTTGTARRARGAGLALNPRVMGSTALDLAVVAEGVAAASVAAIPHVWDVAAGMLLVREAGGAVVTLDGDELLPLRAGDDHARMHAQTAAGADPDAVRALARRLLPD</sequence>
<dbReference type="PROSITE" id="PS00630">
    <property type="entry name" value="IMP_2"/>
    <property type="match status" value="1"/>
</dbReference>
<dbReference type="GO" id="GO:0007165">
    <property type="term" value="P:signal transduction"/>
    <property type="evidence" value="ECO:0007669"/>
    <property type="project" value="TreeGrafter"/>
</dbReference>
<dbReference type="Gene3D" id="3.40.190.80">
    <property type="match status" value="1"/>
</dbReference>
<evidence type="ECO:0000313" key="8">
    <source>
        <dbReference type="Proteomes" id="UP000650511"/>
    </source>
</evidence>
<feature type="binding site" evidence="6">
    <location>
        <position position="214"/>
    </location>
    <ligand>
        <name>Mg(2+)</name>
        <dbReference type="ChEBI" id="CHEBI:18420"/>
        <label>1</label>
        <note>catalytic</note>
    </ligand>
</feature>
<name>A0A8J3A9U7_9ACTN</name>
<feature type="binding site" evidence="6">
    <location>
        <position position="75"/>
    </location>
    <ligand>
        <name>Mg(2+)</name>
        <dbReference type="ChEBI" id="CHEBI:18420"/>
        <label>1</label>
        <note>catalytic</note>
    </ligand>
</feature>
<comment type="catalytic activity">
    <reaction evidence="1">
        <text>a myo-inositol phosphate + H2O = myo-inositol + phosphate</text>
        <dbReference type="Rhea" id="RHEA:24056"/>
        <dbReference type="ChEBI" id="CHEBI:15377"/>
        <dbReference type="ChEBI" id="CHEBI:17268"/>
        <dbReference type="ChEBI" id="CHEBI:43474"/>
        <dbReference type="ChEBI" id="CHEBI:84139"/>
        <dbReference type="EC" id="3.1.3.25"/>
    </reaction>
</comment>
<keyword evidence="8" id="KW-1185">Reference proteome</keyword>